<feature type="region of interest" description="Disordered" evidence="1">
    <location>
        <begin position="275"/>
        <end position="294"/>
    </location>
</feature>
<evidence type="ECO:0000313" key="2">
    <source>
        <dbReference type="EMBL" id="OXA45259.1"/>
    </source>
</evidence>
<keyword evidence="3" id="KW-1185">Reference proteome</keyword>
<evidence type="ECO:0000313" key="3">
    <source>
        <dbReference type="Proteomes" id="UP000198287"/>
    </source>
</evidence>
<accession>A0A226DJ78</accession>
<proteinExistence type="predicted"/>
<dbReference type="AlphaFoldDB" id="A0A226DJ78"/>
<name>A0A226DJ78_FOLCA</name>
<dbReference type="Proteomes" id="UP000198287">
    <property type="component" value="Unassembled WGS sequence"/>
</dbReference>
<sequence>MGRRRLFQLSARYKRRLVKTPSEIFEENLNSDLVQAERENIYSEQVFEEDLEEIEVGNAVAAHPRTPNHTDEGTVDEEIQKSLKKVADRVGKRMRNRYKLLHVHRIQDEIAKTYRRNRYTILHRFPVESADISLRYLLEFISKVGNSRRIRYRYQSEYFQARILRMAGCLTKSSHGLTKVLWIFLLVLSAVSEHPKPFVIMKSSIDNVPEISTGINVPQSQIPTFHGPLINPAWQTVPPSTPSKSLNSYTASKPLSVNKPCWCTTPLPQSCLHTFPSPDADHPQTTNVTRTTSPTRDDLARFDRILEEMCNSPALLIAYYYTLGNRASIPNGATPVWMGSWTGFYLFLGAIHWAI</sequence>
<gene>
    <name evidence="2" type="ORF">Fcan01_19811</name>
</gene>
<comment type="caution">
    <text evidence="2">The sequence shown here is derived from an EMBL/GenBank/DDBJ whole genome shotgun (WGS) entry which is preliminary data.</text>
</comment>
<evidence type="ECO:0000256" key="1">
    <source>
        <dbReference type="SAM" id="MobiDB-lite"/>
    </source>
</evidence>
<organism evidence="2 3">
    <name type="scientific">Folsomia candida</name>
    <name type="common">Springtail</name>
    <dbReference type="NCBI Taxonomy" id="158441"/>
    <lineage>
        <taxon>Eukaryota</taxon>
        <taxon>Metazoa</taxon>
        <taxon>Ecdysozoa</taxon>
        <taxon>Arthropoda</taxon>
        <taxon>Hexapoda</taxon>
        <taxon>Collembola</taxon>
        <taxon>Entomobryomorpha</taxon>
        <taxon>Isotomoidea</taxon>
        <taxon>Isotomidae</taxon>
        <taxon>Proisotominae</taxon>
        <taxon>Folsomia</taxon>
    </lineage>
</organism>
<protein>
    <submittedName>
        <fullName evidence="2">Uncharacterized protein</fullName>
    </submittedName>
</protein>
<feature type="compositionally biased region" description="Low complexity" evidence="1">
    <location>
        <begin position="285"/>
        <end position="294"/>
    </location>
</feature>
<reference evidence="2 3" key="1">
    <citation type="submission" date="2015-12" db="EMBL/GenBank/DDBJ databases">
        <title>The genome of Folsomia candida.</title>
        <authorList>
            <person name="Faddeeva A."/>
            <person name="Derks M.F."/>
            <person name="Anvar Y."/>
            <person name="Smit S."/>
            <person name="Van Straalen N."/>
            <person name="Roelofs D."/>
        </authorList>
    </citation>
    <scope>NUCLEOTIDE SEQUENCE [LARGE SCALE GENOMIC DNA]</scope>
    <source>
        <strain evidence="2 3">VU population</strain>
        <tissue evidence="2">Whole body</tissue>
    </source>
</reference>
<dbReference type="EMBL" id="LNIX01000018">
    <property type="protein sequence ID" value="OXA45259.1"/>
    <property type="molecule type" value="Genomic_DNA"/>
</dbReference>